<evidence type="ECO:0008006" key="3">
    <source>
        <dbReference type="Google" id="ProtNLM"/>
    </source>
</evidence>
<gene>
    <name evidence="1" type="ORF">KSB_79450</name>
</gene>
<protein>
    <recommendedName>
        <fullName evidence="3">IstB-like ATP-binding protein domain-containing protein</fullName>
    </recommendedName>
</protein>
<dbReference type="Proteomes" id="UP000654345">
    <property type="component" value="Unassembled WGS sequence"/>
</dbReference>
<dbReference type="CDD" id="cd00009">
    <property type="entry name" value="AAA"/>
    <property type="match status" value="1"/>
</dbReference>
<dbReference type="Gene3D" id="3.40.50.300">
    <property type="entry name" value="P-loop containing nucleotide triphosphate hydrolases"/>
    <property type="match status" value="1"/>
</dbReference>
<dbReference type="SUPFAM" id="SSF52540">
    <property type="entry name" value="P-loop containing nucleoside triphosphate hydrolases"/>
    <property type="match status" value="1"/>
</dbReference>
<proteinExistence type="predicted"/>
<dbReference type="EMBL" id="BNJG01000003">
    <property type="protein sequence ID" value="GHO59470.1"/>
    <property type="molecule type" value="Genomic_DNA"/>
</dbReference>
<accession>A0ABQ3V4S2</accession>
<organism evidence="1 2">
    <name type="scientific">Ktedonobacter robiniae</name>
    <dbReference type="NCBI Taxonomy" id="2778365"/>
    <lineage>
        <taxon>Bacteria</taxon>
        <taxon>Bacillati</taxon>
        <taxon>Chloroflexota</taxon>
        <taxon>Ktedonobacteria</taxon>
        <taxon>Ktedonobacterales</taxon>
        <taxon>Ktedonobacteraceae</taxon>
        <taxon>Ktedonobacter</taxon>
    </lineage>
</organism>
<sequence length="248" mass="28476">MRVMRGFFAPPEFCDCELGVRYSQRIERQREEFIHKDRLERYTYACKLFTTALVPPLPEGHTLESWPVAFEKPPAAQDEEYLEIIAEREKVRNAAINFMRAIEEPELVKKKGLCIQGYPGVGKTGLALGVAAFLPQADYYMLCLNAPALLTLIQRSEQEEQMVYTLRNAHIVLLDDLGDPESMDLAPYTVRRILTDVFEARYNASLPTIVTTGLDNEQLREQFSDSVFSIMEGLCYFYELPGINFRKE</sequence>
<comment type="caution">
    <text evidence="1">The sequence shown here is derived from an EMBL/GenBank/DDBJ whole genome shotgun (WGS) entry which is preliminary data.</text>
</comment>
<keyword evidence="2" id="KW-1185">Reference proteome</keyword>
<evidence type="ECO:0000313" key="1">
    <source>
        <dbReference type="EMBL" id="GHO59470.1"/>
    </source>
</evidence>
<name>A0ABQ3V4S2_9CHLR</name>
<dbReference type="InterPro" id="IPR027417">
    <property type="entry name" value="P-loop_NTPase"/>
</dbReference>
<evidence type="ECO:0000313" key="2">
    <source>
        <dbReference type="Proteomes" id="UP000654345"/>
    </source>
</evidence>
<reference evidence="1 2" key="1">
    <citation type="journal article" date="2021" name="Int. J. Syst. Evol. Microbiol.">
        <title>Reticulibacter mediterranei gen. nov., sp. nov., within the new family Reticulibacteraceae fam. nov., and Ktedonospora formicarum gen. nov., sp. nov., Ktedonobacter robiniae sp. nov., Dictyobacter formicarum sp. nov. and Dictyobacter arantiisoli sp. nov., belonging to the class Ktedonobacteria.</title>
        <authorList>
            <person name="Yabe S."/>
            <person name="Zheng Y."/>
            <person name="Wang C.M."/>
            <person name="Sakai Y."/>
            <person name="Abe K."/>
            <person name="Yokota A."/>
            <person name="Donadio S."/>
            <person name="Cavaletti L."/>
            <person name="Monciardini P."/>
        </authorList>
    </citation>
    <scope>NUCLEOTIDE SEQUENCE [LARGE SCALE GENOMIC DNA]</scope>
    <source>
        <strain evidence="1 2">SOSP1-30</strain>
    </source>
</reference>